<dbReference type="FunFam" id="3.30.300.30:FF:000008">
    <property type="entry name" value="2,3-dihydroxybenzoate-AMP ligase"/>
    <property type="match status" value="1"/>
</dbReference>
<evidence type="ECO:0000313" key="11">
    <source>
        <dbReference type="EMBL" id="MCV7380865.1"/>
    </source>
</evidence>
<protein>
    <recommendedName>
        <fullName evidence="5">Long-chain-fatty-acid--CoA ligase FadD13</fullName>
        <ecNumber evidence="3">6.2.1.3</ecNumber>
    </recommendedName>
    <alternativeName>
        <fullName evidence="6">Fatty acyl-CoA ligase</fullName>
    </alternativeName>
    <alternativeName>
        <fullName evidence="8">Fatty acyl-CoA synthetase</fullName>
    </alternativeName>
    <alternativeName>
        <fullName evidence="7">Very-long-chain fatty-acyl-CoA synthetase</fullName>
    </alternativeName>
</protein>
<dbReference type="PANTHER" id="PTHR24096:SF323">
    <property type="entry name" value="BLR3536 PROTEIN"/>
    <property type="match status" value="1"/>
</dbReference>
<dbReference type="InterPro" id="IPR020845">
    <property type="entry name" value="AMP-binding_CS"/>
</dbReference>
<dbReference type="AlphaFoldDB" id="A0AA41XTF2"/>
<evidence type="ECO:0000256" key="7">
    <source>
        <dbReference type="ARBA" id="ARBA00080667"/>
    </source>
</evidence>
<reference evidence="11" key="3">
    <citation type="journal article" date="2022" name="BMC Genomics">
        <title>Comparative genome analysis of mycobacteria focusing on tRNA and non-coding RNA.</title>
        <authorList>
            <person name="Behra P.R.K."/>
            <person name="Pettersson B.M.F."/>
            <person name="Ramesh M."/>
            <person name="Das S."/>
            <person name="Dasgupta S."/>
            <person name="Kirsebom L.A."/>
        </authorList>
    </citation>
    <scope>NUCLEOTIDE SEQUENCE</scope>
    <source>
        <strain evidence="11">CCUG 55640</strain>
    </source>
</reference>
<dbReference type="EC" id="6.2.1.3" evidence="3"/>
<dbReference type="PROSITE" id="PS00455">
    <property type="entry name" value="AMP_BINDING"/>
    <property type="match status" value="1"/>
</dbReference>
<name>A0AA41XTF2_9MYCO</name>
<evidence type="ECO:0000256" key="3">
    <source>
        <dbReference type="ARBA" id="ARBA00026121"/>
    </source>
</evidence>
<evidence type="ECO:0000259" key="10">
    <source>
        <dbReference type="Pfam" id="PF13193"/>
    </source>
</evidence>
<gene>
    <name evidence="12" type="ORF">BST11_12275</name>
    <name evidence="11" type="ORF">H7K38_19735</name>
</gene>
<evidence type="ECO:0000256" key="1">
    <source>
        <dbReference type="ARBA" id="ARBA00006432"/>
    </source>
</evidence>
<evidence type="ECO:0000313" key="13">
    <source>
        <dbReference type="Proteomes" id="UP000192319"/>
    </source>
</evidence>
<dbReference type="SUPFAM" id="SSF56801">
    <property type="entry name" value="Acetyl-CoA synthetase-like"/>
    <property type="match status" value="1"/>
</dbReference>
<dbReference type="InterPro" id="IPR045851">
    <property type="entry name" value="AMP-bd_C_sf"/>
</dbReference>
<dbReference type="InterPro" id="IPR025110">
    <property type="entry name" value="AMP-bd_C"/>
</dbReference>
<comment type="similarity">
    <text evidence="1">Belongs to the ATP-dependent AMP-binding enzyme family.</text>
</comment>
<dbReference type="Pfam" id="PF13193">
    <property type="entry name" value="AMP-binding_C"/>
    <property type="match status" value="1"/>
</dbReference>
<evidence type="ECO:0000313" key="14">
    <source>
        <dbReference type="Proteomes" id="UP001141650"/>
    </source>
</evidence>
<proteinExistence type="inferred from homology"/>
<reference evidence="12 13" key="1">
    <citation type="submission" date="2017-02" db="EMBL/GenBank/DDBJ databases">
        <title>The new phylogeny of genus Mycobacterium.</title>
        <authorList>
            <person name="Tortoli E."/>
            <person name="Trovato A."/>
            <person name="Cirillo D.M."/>
        </authorList>
    </citation>
    <scope>NUCLEOTIDE SEQUENCE [LARGE SCALE GENOMIC DNA]</scope>
    <source>
        <strain evidence="12 13">DSM 45230</strain>
    </source>
</reference>
<dbReference type="EMBL" id="JACKVH010000017">
    <property type="protein sequence ID" value="MCV7380865.1"/>
    <property type="molecule type" value="Genomic_DNA"/>
</dbReference>
<evidence type="ECO:0000256" key="2">
    <source>
        <dbReference type="ARBA" id="ARBA00022598"/>
    </source>
</evidence>
<feature type="domain" description="AMP-binding enzyme C-terminal" evidence="10">
    <location>
        <begin position="427"/>
        <end position="505"/>
    </location>
</feature>
<dbReference type="InterPro" id="IPR000873">
    <property type="entry name" value="AMP-dep_synth/lig_dom"/>
</dbReference>
<feature type="domain" description="AMP-dependent synthetase/ligase" evidence="9">
    <location>
        <begin position="13"/>
        <end position="366"/>
    </location>
</feature>
<evidence type="ECO:0000256" key="6">
    <source>
        <dbReference type="ARBA" id="ARBA00076959"/>
    </source>
</evidence>
<evidence type="ECO:0000256" key="8">
    <source>
        <dbReference type="ARBA" id="ARBA00083882"/>
    </source>
</evidence>
<dbReference type="GO" id="GO:0004467">
    <property type="term" value="F:long-chain fatty acid-CoA ligase activity"/>
    <property type="evidence" value="ECO:0007669"/>
    <property type="project" value="UniProtKB-EC"/>
</dbReference>
<dbReference type="Gene3D" id="3.30.300.30">
    <property type="match status" value="1"/>
</dbReference>
<dbReference type="InterPro" id="IPR042099">
    <property type="entry name" value="ANL_N_sf"/>
</dbReference>
<dbReference type="Gene3D" id="3.40.50.12780">
    <property type="entry name" value="N-terminal domain of ligase-like"/>
    <property type="match status" value="1"/>
</dbReference>
<sequence length="523" mass="56922">MRHPWDRRLGVWWIADDHPDSPAIVDSPTGRTFSYGELAAAAHRVANALRSRGLRDGDVVAYALPNGVDAVIWQLATTEVGMRYLSLNPALSTAEFAAIVEHSGAATLVTHVDYLDRFTPATCPAATLRVVVGTGNGATRGFVADADLIADQPSSPPPDRRLGDSIRYSSGTTGKPKGIVRPLSGQDPSVAANDMSIFGRAFDFLPFDGVHLVSTGMHHAGCQSFYLGALNVGQPLAIMGRFDAEQTLAMIEKHSVTTAYMVPTQFVRMLRLPPDVRGKYDLSSLKSVVHSAAPCPLQVKKDMMAWWGPVIWETYGGTEGAATIAKPHRWLEKPGTVGRTVRGMRVKILDDEGNVLPANQVGNVYMERTDGERFEYRNDPDLTASVFRGAAFTIGDVGYLDDDGYLFICDRAKDMIISGGVNIYPAEVEGVLSGHPSVADVAVVGIPDPEWGEQVKAVVEVVDGIEPTQRLADELVAFCRERLAGFKCPRSVDFEAQLPRTETGKLLKRDIRDRYWSAAGRRV</sequence>
<evidence type="ECO:0000256" key="5">
    <source>
        <dbReference type="ARBA" id="ARBA00069710"/>
    </source>
</evidence>
<keyword evidence="2" id="KW-0436">Ligase</keyword>
<dbReference type="Proteomes" id="UP000192319">
    <property type="component" value="Unassembled WGS sequence"/>
</dbReference>
<dbReference type="Pfam" id="PF00501">
    <property type="entry name" value="AMP-binding"/>
    <property type="match status" value="1"/>
</dbReference>
<dbReference type="PANTHER" id="PTHR24096">
    <property type="entry name" value="LONG-CHAIN-FATTY-ACID--COA LIGASE"/>
    <property type="match status" value="1"/>
</dbReference>
<dbReference type="EMBL" id="MVHD01000017">
    <property type="protein sequence ID" value="OQZ90522.1"/>
    <property type="molecule type" value="Genomic_DNA"/>
</dbReference>
<dbReference type="RefSeq" id="WP_083138230.1">
    <property type="nucleotide sequence ID" value="NZ_JACKVH010000017.1"/>
</dbReference>
<dbReference type="Proteomes" id="UP001141650">
    <property type="component" value="Unassembled WGS sequence"/>
</dbReference>
<evidence type="ECO:0000256" key="4">
    <source>
        <dbReference type="ARBA" id="ARBA00036813"/>
    </source>
</evidence>
<evidence type="ECO:0000259" key="9">
    <source>
        <dbReference type="Pfam" id="PF00501"/>
    </source>
</evidence>
<reference evidence="11" key="2">
    <citation type="submission" date="2020-07" db="EMBL/GenBank/DDBJ databases">
        <authorList>
            <person name="Pettersson B.M.F."/>
            <person name="Behra P.R.K."/>
            <person name="Ramesh M."/>
            <person name="Das S."/>
            <person name="Dasgupta S."/>
            <person name="Kirsebom L.A."/>
        </authorList>
    </citation>
    <scope>NUCLEOTIDE SEQUENCE</scope>
    <source>
        <strain evidence="11">CCUG 55640</strain>
    </source>
</reference>
<accession>A0AA41XTF2</accession>
<organism evidence="11 14">
    <name type="scientific">Mycobacterium alsense</name>
    <dbReference type="NCBI Taxonomy" id="324058"/>
    <lineage>
        <taxon>Bacteria</taxon>
        <taxon>Bacillati</taxon>
        <taxon>Actinomycetota</taxon>
        <taxon>Actinomycetes</taxon>
        <taxon>Mycobacteriales</taxon>
        <taxon>Mycobacteriaceae</taxon>
        <taxon>Mycobacterium</taxon>
    </lineage>
</organism>
<comment type="catalytic activity">
    <reaction evidence="4">
        <text>a long-chain fatty acid + ATP + CoA = a long-chain fatty acyl-CoA + AMP + diphosphate</text>
        <dbReference type="Rhea" id="RHEA:15421"/>
        <dbReference type="ChEBI" id="CHEBI:30616"/>
        <dbReference type="ChEBI" id="CHEBI:33019"/>
        <dbReference type="ChEBI" id="CHEBI:57287"/>
        <dbReference type="ChEBI" id="CHEBI:57560"/>
        <dbReference type="ChEBI" id="CHEBI:83139"/>
        <dbReference type="ChEBI" id="CHEBI:456215"/>
        <dbReference type="EC" id="6.2.1.3"/>
    </reaction>
</comment>
<evidence type="ECO:0000313" key="12">
    <source>
        <dbReference type="EMBL" id="OQZ90522.1"/>
    </source>
</evidence>
<keyword evidence="13" id="KW-1185">Reference proteome</keyword>
<comment type="caution">
    <text evidence="11">The sequence shown here is derived from an EMBL/GenBank/DDBJ whole genome shotgun (WGS) entry which is preliminary data.</text>
</comment>